<dbReference type="InterPro" id="IPR052925">
    <property type="entry name" value="Phage_Integrase-like_Recomb"/>
</dbReference>
<reference evidence="7 8" key="1">
    <citation type="journal article" date="2016" name="J. Microbiol.">
        <title>Dankookia rubra gen. nov., sp. nov., an alphaproteobacterium isolated from sediment of a shallow stream.</title>
        <authorList>
            <person name="Kim W.H."/>
            <person name="Kim D.H."/>
            <person name="Kang K."/>
            <person name="Ahn T.Y."/>
        </authorList>
    </citation>
    <scope>NUCLEOTIDE SEQUENCE [LARGE SCALE GENOMIC DNA]</scope>
    <source>
        <strain evidence="7 8">JCM30602</strain>
    </source>
</reference>
<accession>A0A4R5QI14</accession>
<dbReference type="Gene3D" id="1.10.443.10">
    <property type="entry name" value="Intergrase catalytic core"/>
    <property type="match status" value="1"/>
</dbReference>
<evidence type="ECO:0000256" key="2">
    <source>
        <dbReference type="ARBA" id="ARBA00023125"/>
    </source>
</evidence>
<dbReference type="Gene3D" id="1.10.150.130">
    <property type="match status" value="1"/>
</dbReference>
<keyword evidence="3" id="KW-0233">DNA recombination</keyword>
<dbReference type="AlphaFoldDB" id="A0A4R5QI14"/>
<dbReference type="PROSITE" id="PS51898">
    <property type="entry name" value="TYR_RECOMBINASE"/>
    <property type="match status" value="1"/>
</dbReference>
<dbReference type="InterPro" id="IPR013762">
    <property type="entry name" value="Integrase-like_cat_sf"/>
</dbReference>
<organism evidence="7 8">
    <name type="scientific">Dankookia rubra</name>
    <dbReference type="NCBI Taxonomy" id="1442381"/>
    <lineage>
        <taxon>Bacteria</taxon>
        <taxon>Pseudomonadati</taxon>
        <taxon>Pseudomonadota</taxon>
        <taxon>Alphaproteobacteria</taxon>
        <taxon>Acetobacterales</taxon>
        <taxon>Roseomonadaceae</taxon>
        <taxon>Dankookia</taxon>
    </lineage>
</organism>
<dbReference type="GO" id="GO:0006310">
    <property type="term" value="P:DNA recombination"/>
    <property type="evidence" value="ECO:0007669"/>
    <property type="project" value="UniProtKB-KW"/>
</dbReference>
<evidence type="ECO:0000256" key="1">
    <source>
        <dbReference type="ARBA" id="ARBA00022908"/>
    </source>
</evidence>
<comment type="caution">
    <text evidence="7">The sequence shown here is derived from an EMBL/GenBank/DDBJ whole genome shotgun (WGS) entry which is preliminary data.</text>
</comment>
<gene>
    <name evidence="7" type="ORF">E2C06_12390</name>
</gene>
<dbReference type="PANTHER" id="PTHR34605:SF4">
    <property type="entry name" value="DNA ADENINE METHYLTRANSFERASE"/>
    <property type="match status" value="1"/>
</dbReference>
<dbReference type="InterPro" id="IPR011010">
    <property type="entry name" value="DNA_brk_join_enz"/>
</dbReference>
<dbReference type="SUPFAM" id="SSF56349">
    <property type="entry name" value="DNA breaking-rejoining enzymes"/>
    <property type="match status" value="1"/>
</dbReference>
<sequence length="239" mass="26104">MQYAEAADAPNTLRAYRSDWQAFVTWCRHAGFAPLPAAPKTVGTDLAAHAGTHAVATLRRRLVTIARAHKQAGIAGLWPGHPAIRNVLRGIARERGTAQCQASALTTPEIRRVVAVCSNDLAGLRDCALILLGYAAALRRSELVGVDREHLAFTDQALRLTLPRSKGDQEGQGEEVGVPRGKRRETCPIRALEAWLQASDTRYGPVFRWVTRWGTVEPRRLSAGGVPLILRRRAELAGL</sequence>
<keyword evidence="2 4" id="KW-0238">DNA-binding</keyword>
<dbReference type="GO" id="GO:0015074">
    <property type="term" value="P:DNA integration"/>
    <property type="evidence" value="ECO:0007669"/>
    <property type="project" value="UniProtKB-KW"/>
</dbReference>
<protein>
    <submittedName>
        <fullName evidence="7">Integrase</fullName>
    </submittedName>
</protein>
<evidence type="ECO:0000256" key="4">
    <source>
        <dbReference type="PROSITE-ProRule" id="PRU01248"/>
    </source>
</evidence>
<evidence type="ECO:0000313" key="7">
    <source>
        <dbReference type="EMBL" id="TDH62399.1"/>
    </source>
</evidence>
<dbReference type="EMBL" id="SMSJ01000012">
    <property type="protein sequence ID" value="TDH62399.1"/>
    <property type="molecule type" value="Genomic_DNA"/>
</dbReference>
<proteinExistence type="predicted"/>
<feature type="domain" description="Core-binding (CB)" evidence="6">
    <location>
        <begin position="1"/>
        <end position="73"/>
    </location>
</feature>
<evidence type="ECO:0000259" key="5">
    <source>
        <dbReference type="PROSITE" id="PS51898"/>
    </source>
</evidence>
<dbReference type="OrthoDB" id="5513193at2"/>
<dbReference type="InterPro" id="IPR002104">
    <property type="entry name" value="Integrase_catalytic"/>
</dbReference>
<keyword evidence="8" id="KW-1185">Reference proteome</keyword>
<evidence type="ECO:0000259" key="6">
    <source>
        <dbReference type="PROSITE" id="PS51900"/>
    </source>
</evidence>
<feature type="domain" description="Tyr recombinase" evidence="5">
    <location>
        <begin position="100"/>
        <end position="239"/>
    </location>
</feature>
<dbReference type="SUPFAM" id="SSF47823">
    <property type="entry name" value="lambda integrase-like, N-terminal domain"/>
    <property type="match status" value="1"/>
</dbReference>
<dbReference type="PROSITE" id="PS51900">
    <property type="entry name" value="CB"/>
    <property type="match status" value="1"/>
</dbReference>
<dbReference type="PANTHER" id="PTHR34605">
    <property type="entry name" value="PHAGE_INTEGRASE DOMAIN-CONTAINING PROTEIN"/>
    <property type="match status" value="1"/>
</dbReference>
<dbReference type="InterPro" id="IPR010998">
    <property type="entry name" value="Integrase_recombinase_N"/>
</dbReference>
<evidence type="ECO:0000256" key="3">
    <source>
        <dbReference type="ARBA" id="ARBA00023172"/>
    </source>
</evidence>
<keyword evidence="1" id="KW-0229">DNA integration</keyword>
<dbReference type="GO" id="GO:0003677">
    <property type="term" value="F:DNA binding"/>
    <property type="evidence" value="ECO:0007669"/>
    <property type="project" value="UniProtKB-UniRule"/>
</dbReference>
<dbReference type="Proteomes" id="UP000295096">
    <property type="component" value="Unassembled WGS sequence"/>
</dbReference>
<dbReference type="RefSeq" id="WP_133288913.1">
    <property type="nucleotide sequence ID" value="NZ_SMSJ01000012.1"/>
</dbReference>
<dbReference type="InterPro" id="IPR044068">
    <property type="entry name" value="CB"/>
</dbReference>
<name>A0A4R5QI14_9PROT</name>
<evidence type="ECO:0000313" key="8">
    <source>
        <dbReference type="Proteomes" id="UP000295096"/>
    </source>
</evidence>